<comment type="caution">
    <text evidence="1">The sequence shown here is derived from an EMBL/GenBank/DDBJ whole genome shotgun (WGS) entry which is preliminary data.</text>
</comment>
<dbReference type="AlphaFoldDB" id="A0AAE1FU19"/>
<keyword evidence="2" id="KW-1185">Reference proteome</keyword>
<evidence type="ECO:0000313" key="2">
    <source>
        <dbReference type="Proteomes" id="UP001286313"/>
    </source>
</evidence>
<dbReference type="InterPro" id="IPR011989">
    <property type="entry name" value="ARM-like"/>
</dbReference>
<proteinExistence type="predicted"/>
<dbReference type="Gene3D" id="1.25.10.10">
    <property type="entry name" value="Leucine-rich Repeat Variant"/>
    <property type="match status" value="1"/>
</dbReference>
<organism evidence="1 2">
    <name type="scientific">Petrolisthes cinctipes</name>
    <name type="common">Flat porcelain crab</name>
    <dbReference type="NCBI Taxonomy" id="88211"/>
    <lineage>
        <taxon>Eukaryota</taxon>
        <taxon>Metazoa</taxon>
        <taxon>Ecdysozoa</taxon>
        <taxon>Arthropoda</taxon>
        <taxon>Crustacea</taxon>
        <taxon>Multicrustacea</taxon>
        <taxon>Malacostraca</taxon>
        <taxon>Eumalacostraca</taxon>
        <taxon>Eucarida</taxon>
        <taxon>Decapoda</taxon>
        <taxon>Pleocyemata</taxon>
        <taxon>Anomura</taxon>
        <taxon>Galatheoidea</taxon>
        <taxon>Porcellanidae</taxon>
        <taxon>Petrolisthes</taxon>
    </lineage>
</organism>
<protein>
    <submittedName>
        <fullName evidence="1">Uncharacterized protein</fullName>
    </submittedName>
</protein>
<reference evidence="1" key="1">
    <citation type="submission" date="2023-10" db="EMBL/GenBank/DDBJ databases">
        <title>Genome assemblies of two species of porcelain crab, Petrolisthes cinctipes and Petrolisthes manimaculis (Anomura: Porcellanidae).</title>
        <authorList>
            <person name="Angst P."/>
        </authorList>
    </citation>
    <scope>NUCLEOTIDE SEQUENCE</scope>
    <source>
        <strain evidence="1">PB745_01</strain>
        <tissue evidence="1">Gill</tissue>
    </source>
</reference>
<sequence length="84" mass="9273">MSQSQLDQFSTLLSTTDTRKKIAVGTDIINYLGVPTNSIECDDIGQFIDGLVPWLQSSNFKVESMGHRLSVLSFSVSHQGVRLL</sequence>
<dbReference type="Proteomes" id="UP001286313">
    <property type="component" value="Unassembled WGS sequence"/>
</dbReference>
<gene>
    <name evidence="1" type="ORF">Pcinc_017504</name>
</gene>
<name>A0AAE1FU19_PETCI</name>
<dbReference type="EMBL" id="JAWQEG010001624">
    <property type="protein sequence ID" value="KAK3877818.1"/>
    <property type="molecule type" value="Genomic_DNA"/>
</dbReference>
<evidence type="ECO:0000313" key="1">
    <source>
        <dbReference type="EMBL" id="KAK3877818.1"/>
    </source>
</evidence>
<accession>A0AAE1FU19</accession>